<proteinExistence type="inferred from homology"/>
<dbReference type="AlphaFoldDB" id="A0A0F3IIJ4"/>
<dbReference type="GO" id="GO:0005506">
    <property type="term" value="F:iron ion binding"/>
    <property type="evidence" value="ECO:0007669"/>
    <property type="project" value="TreeGrafter"/>
</dbReference>
<dbReference type="EMBL" id="LAJX01000099">
    <property type="protein sequence ID" value="KJV06600.1"/>
    <property type="molecule type" value="Genomic_DNA"/>
</dbReference>
<evidence type="ECO:0000313" key="3">
    <source>
        <dbReference type="Proteomes" id="UP000033684"/>
    </source>
</evidence>
<dbReference type="InterPro" id="IPR019812">
    <property type="entry name" value="Hydgase_assmbl_chp_CS"/>
</dbReference>
<dbReference type="InterPro" id="IPR001109">
    <property type="entry name" value="Hydrogenase_HupF/HypC"/>
</dbReference>
<comment type="caution">
    <text evidence="2">The sequence shown here is derived from an EMBL/GenBank/DDBJ whole genome shotgun (WGS) entry which is preliminary data.</text>
</comment>
<dbReference type="SUPFAM" id="SSF159127">
    <property type="entry name" value="HupF/HypC-like"/>
    <property type="match status" value="1"/>
</dbReference>
<organism evidence="2 3">
    <name type="scientific">Methylocucumis oryzae</name>
    <dbReference type="NCBI Taxonomy" id="1632867"/>
    <lineage>
        <taxon>Bacteria</taxon>
        <taxon>Pseudomonadati</taxon>
        <taxon>Pseudomonadota</taxon>
        <taxon>Gammaproteobacteria</taxon>
        <taxon>Methylococcales</taxon>
        <taxon>Methylococcaceae</taxon>
        <taxon>Methylocucumis</taxon>
    </lineage>
</organism>
<evidence type="ECO:0000256" key="1">
    <source>
        <dbReference type="ARBA" id="ARBA00006018"/>
    </source>
</evidence>
<dbReference type="GO" id="GO:1902670">
    <property type="term" value="F:carbon dioxide binding"/>
    <property type="evidence" value="ECO:0007669"/>
    <property type="project" value="TreeGrafter"/>
</dbReference>
<dbReference type="PRINTS" id="PR00445">
    <property type="entry name" value="HUPFHYPC"/>
</dbReference>
<sequence>MCIGLPMQVIAAQGAYALCEHQGQTYTIGMMLVGEQPIGTWVLVFLDTAREVISPTRAQQVNDALMAVQLAMQGETNFDGLFADLVNRSPELPEFLR</sequence>
<gene>
    <name evidence="2" type="ORF">VZ94_10100</name>
</gene>
<dbReference type="Proteomes" id="UP000033684">
    <property type="component" value="Unassembled WGS sequence"/>
</dbReference>
<keyword evidence="2" id="KW-0489">Methyltransferase</keyword>
<evidence type="ECO:0000313" key="2">
    <source>
        <dbReference type="EMBL" id="KJV06600.1"/>
    </source>
</evidence>
<accession>A0A0F3IIJ4</accession>
<dbReference type="NCBIfam" id="TIGR00074">
    <property type="entry name" value="hypC_hupF"/>
    <property type="match status" value="1"/>
</dbReference>
<protein>
    <submittedName>
        <fullName evidence="2">RNA methyltransferase</fullName>
    </submittedName>
</protein>
<dbReference type="GO" id="GO:0008168">
    <property type="term" value="F:methyltransferase activity"/>
    <property type="evidence" value="ECO:0007669"/>
    <property type="project" value="UniProtKB-KW"/>
</dbReference>
<dbReference type="PANTHER" id="PTHR35177:SF2">
    <property type="entry name" value="HYDROGENASE MATURATION FACTOR HYBG"/>
    <property type="match status" value="1"/>
</dbReference>
<name>A0A0F3IIJ4_9GAMM</name>
<dbReference type="PROSITE" id="PS01097">
    <property type="entry name" value="HUPF_HYPC"/>
    <property type="match status" value="1"/>
</dbReference>
<dbReference type="Gene3D" id="2.30.30.140">
    <property type="match status" value="1"/>
</dbReference>
<dbReference type="Pfam" id="PF01455">
    <property type="entry name" value="HupF_HypC"/>
    <property type="match status" value="1"/>
</dbReference>
<dbReference type="PANTHER" id="PTHR35177">
    <property type="entry name" value="HYDROGENASE MATURATION FACTOR HYBG"/>
    <property type="match status" value="1"/>
</dbReference>
<reference evidence="3" key="1">
    <citation type="submission" date="2015-03" db="EMBL/GenBank/DDBJ databases">
        <title>Draft genome sequence of a novel methanotroph (Sn10-6) isolated from flooded ricefield rhizosphere in India.</title>
        <authorList>
            <person name="Pandit P.S."/>
            <person name="Pore S.D."/>
            <person name="Arora P."/>
            <person name="Kapse N.G."/>
            <person name="Dhakephalkar P.K."/>
            <person name="Rahalkar M.C."/>
        </authorList>
    </citation>
    <scope>NUCLEOTIDE SEQUENCE [LARGE SCALE GENOMIC DNA]</scope>
    <source>
        <strain evidence="3">Sn10-6</strain>
    </source>
</reference>
<keyword evidence="3" id="KW-1185">Reference proteome</keyword>
<keyword evidence="2" id="KW-0808">Transferase</keyword>
<reference evidence="2 3" key="2">
    <citation type="journal article" date="2016" name="Microb. Ecol.">
        <title>Genome Characteristics of a Novel Type I Methanotroph (Sn10-6) Isolated from a Flooded Indian Rice Field.</title>
        <authorList>
            <person name="Rahalkar M.C."/>
            <person name="Pandit P.S."/>
            <person name="Dhakephalkar P.K."/>
            <person name="Pore S."/>
            <person name="Arora P."/>
            <person name="Kapse N."/>
        </authorList>
    </citation>
    <scope>NUCLEOTIDE SEQUENCE [LARGE SCALE GENOMIC DNA]</scope>
    <source>
        <strain evidence="2 3">Sn10-6</strain>
    </source>
</reference>
<dbReference type="OrthoDB" id="9806017at2"/>
<comment type="similarity">
    <text evidence="1">Belongs to the HupF/HypC family.</text>
</comment>
<dbReference type="RefSeq" id="WP_045779139.1">
    <property type="nucleotide sequence ID" value="NZ_LAJX01000099.1"/>
</dbReference>
<dbReference type="GO" id="GO:0051604">
    <property type="term" value="P:protein maturation"/>
    <property type="evidence" value="ECO:0007669"/>
    <property type="project" value="TreeGrafter"/>
</dbReference>
<dbReference type="GO" id="GO:0032259">
    <property type="term" value="P:methylation"/>
    <property type="evidence" value="ECO:0007669"/>
    <property type="project" value="UniProtKB-KW"/>
</dbReference>